<keyword evidence="1" id="KW-1133">Transmembrane helix</keyword>
<dbReference type="EMBL" id="JACONZ010000004">
    <property type="protein sequence ID" value="MBC5582039.1"/>
    <property type="molecule type" value="Genomic_DNA"/>
</dbReference>
<protein>
    <submittedName>
        <fullName evidence="2">Uncharacterized protein</fullName>
    </submittedName>
</protein>
<sequence>MFDLAVGFAIAGILMICEYYICTRLKNPLWGGIIPVLILIGTIWIFVTGKVPLELKTVFPLIICNSIFFGEWDNGRKKYLERKKTEMDKMKAKDI</sequence>
<feature type="transmembrane region" description="Helical" evidence="1">
    <location>
        <begin position="6"/>
        <end position="22"/>
    </location>
</feature>
<evidence type="ECO:0000256" key="1">
    <source>
        <dbReference type="SAM" id="Phobius"/>
    </source>
</evidence>
<proteinExistence type="predicted"/>
<keyword evidence="1" id="KW-0812">Transmembrane</keyword>
<organism evidence="2 3">
    <name type="scientific">Anaerofilum hominis</name>
    <dbReference type="NCBI Taxonomy" id="2763016"/>
    <lineage>
        <taxon>Bacteria</taxon>
        <taxon>Bacillati</taxon>
        <taxon>Bacillota</taxon>
        <taxon>Clostridia</taxon>
        <taxon>Eubacteriales</taxon>
        <taxon>Oscillospiraceae</taxon>
        <taxon>Anaerofilum</taxon>
    </lineage>
</organism>
<accession>A0A923KYH9</accession>
<keyword evidence="1" id="KW-0472">Membrane</keyword>
<dbReference type="AlphaFoldDB" id="A0A923KYH9"/>
<evidence type="ECO:0000313" key="2">
    <source>
        <dbReference type="EMBL" id="MBC5582039.1"/>
    </source>
</evidence>
<keyword evidence="3" id="KW-1185">Reference proteome</keyword>
<dbReference type="RefSeq" id="WP_186888400.1">
    <property type="nucleotide sequence ID" value="NZ_JACONZ010000004.1"/>
</dbReference>
<feature type="transmembrane region" description="Helical" evidence="1">
    <location>
        <begin position="53"/>
        <end position="72"/>
    </location>
</feature>
<gene>
    <name evidence="2" type="ORF">H8S23_11030</name>
</gene>
<reference evidence="2" key="1">
    <citation type="submission" date="2020-08" db="EMBL/GenBank/DDBJ databases">
        <title>Genome public.</title>
        <authorList>
            <person name="Liu C."/>
            <person name="Sun Q."/>
        </authorList>
    </citation>
    <scope>NUCLEOTIDE SEQUENCE</scope>
    <source>
        <strain evidence="2">BX8</strain>
    </source>
</reference>
<name>A0A923KYH9_9FIRM</name>
<dbReference type="Proteomes" id="UP000659630">
    <property type="component" value="Unassembled WGS sequence"/>
</dbReference>
<feature type="transmembrane region" description="Helical" evidence="1">
    <location>
        <begin position="29"/>
        <end position="47"/>
    </location>
</feature>
<evidence type="ECO:0000313" key="3">
    <source>
        <dbReference type="Proteomes" id="UP000659630"/>
    </source>
</evidence>
<comment type="caution">
    <text evidence="2">The sequence shown here is derived from an EMBL/GenBank/DDBJ whole genome shotgun (WGS) entry which is preliminary data.</text>
</comment>